<dbReference type="AlphaFoldDB" id="A0A485LX72"/>
<proteinExistence type="predicted"/>
<sequence>MDFLEAGVRNNVYGEIEEIKRDNVMAQVTM</sequence>
<organism evidence="1">
    <name type="scientific">anaerobic digester metagenome</name>
    <dbReference type="NCBI Taxonomy" id="1263854"/>
    <lineage>
        <taxon>unclassified sequences</taxon>
        <taxon>metagenomes</taxon>
        <taxon>ecological metagenomes</taxon>
    </lineage>
</organism>
<accession>A0A485LX72</accession>
<gene>
    <name evidence="1" type="ORF">SCFA_2060005</name>
</gene>
<evidence type="ECO:0000313" key="1">
    <source>
        <dbReference type="EMBL" id="VFU13174.1"/>
    </source>
</evidence>
<protein>
    <submittedName>
        <fullName evidence="1">Uncharacterized protein</fullName>
    </submittedName>
</protein>
<reference evidence="1" key="1">
    <citation type="submission" date="2019-03" db="EMBL/GenBank/DDBJ databases">
        <authorList>
            <person name="Hao L."/>
        </authorList>
    </citation>
    <scope>NUCLEOTIDE SEQUENCE</scope>
</reference>
<name>A0A485LX72_9ZZZZ</name>
<dbReference type="EMBL" id="CAADRN010000120">
    <property type="protein sequence ID" value="VFU13174.1"/>
    <property type="molecule type" value="Genomic_DNA"/>
</dbReference>